<gene>
    <name evidence="4" type="ORF">ES288_D08G111600v1</name>
</gene>
<evidence type="ECO:0000256" key="1">
    <source>
        <dbReference type="ARBA" id="ARBA00022729"/>
    </source>
</evidence>
<dbReference type="AlphaFoldDB" id="A0A5D2BKE9"/>
<feature type="signal peptide" evidence="2">
    <location>
        <begin position="1"/>
        <end position="17"/>
    </location>
</feature>
<organism evidence="4 5">
    <name type="scientific">Gossypium darwinii</name>
    <name type="common">Darwin's cotton</name>
    <name type="synonym">Gossypium barbadense var. darwinii</name>
    <dbReference type="NCBI Taxonomy" id="34276"/>
    <lineage>
        <taxon>Eukaryota</taxon>
        <taxon>Viridiplantae</taxon>
        <taxon>Streptophyta</taxon>
        <taxon>Embryophyta</taxon>
        <taxon>Tracheophyta</taxon>
        <taxon>Spermatophyta</taxon>
        <taxon>Magnoliopsida</taxon>
        <taxon>eudicotyledons</taxon>
        <taxon>Gunneridae</taxon>
        <taxon>Pentapetalae</taxon>
        <taxon>rosids</taxon>
        <taxon>malvids</taxon>
        <taxon>Malvales</taxon>
        <taxon>Malvaceae</taxon>
        <taxon>Malvoideae</taxon>
        <taxon>Gossypium</taxon>
    </lineage>
</organism>
<dbReference type="InterPro" id="IPR040220">
    <property type="entry name" value="DD11"/>
</dbReference>
<dbReference type="Pfam" id="PF05617">
    <property type="entry name" value="Prolamin_like"/>
    <property type="match status" value="1"/>
</dbReference>
<protein>
    <recommendedName>
        <fullName evidence="3">Prolamin-like domain-containing protein</fullName>
    </recommendedName>
</protein>
<evidence type="ECO:0000259" key="3">
    <source>
        <dbReference type="Pfam" id="PF05617"/>
    </source>
</evidence>
<dbReference type="Proteomes" id="UP000323506">
    <property type="component" value="Chromosome D08"/>
</dbReference>
<sequence>MAIFACELAIILAAIVAYNDLDVADTQPSSAVADDTVALSIWDEAQQLEDLYQRCTVILGDECEDEIYDLIFRNDSFVIISHKYMELIVSKNCCGKVDNMGRRCHDHMVNMIAQTTGFFTHLSPTLPRSSQVWGLCSLNAS</sequence>
<name>A0A5D2BKE9_GOSDA</name>
<dbReference type="PANTHER" id="PTHR31207">
    <property type="entry name" value="ECA1 GAMETOGENESIS FAMILY PROTEIN (DUF784)-RELATED-RELATED"/>
    <property type="match status" value="1"/>
</dbReference>
<keyword evidence="1 2" id="KW-0732">Signal</keyword>
<evidence type="ECO:0000313" key="5">
    <source>
        <dbReference type="Proteomes" id="UP000323506"/>
    </source>
</evidence>
<reference evidence="4 5" key="1">
    <citation type="submission" date="2019-06" db="EMBL/GenBank/DDBJ databases">
        <title>WGS assembly of Gossypium darwinii.</title>
        <authorList>
            <person name="Chen Z.J."/>
            <person name="Sreedasyam A."/>
            <person name="Ando A."/>
            <person name="Song Q."/>
            <person name="De L."/>
            <person name="Hulse-Kemp A."/>
            <person name="Ding M."/>
            <person name="Ye W."/>
            <person name="Kirkbride R."/>
            <person name="Jenkins J."/>
            <person name="Plott C."/>
            <person name="Lovell J."/>
            <person name="Lin Y.-M."/>
            <person name="Vaughn R."/>
            <person name="Liu B."/>
            <person name="Li W."/>
            <person name="Simpson S."/>
            <person name="Scheffler B."/>
            <person name="Saski C."/>
            <person name="Grover C."/>
            <person name="Hu G."/>
            <person name="Conover J."/>
            <person name="Carlson J."/>
            <person name="Shu S."/>
            <person name="Boston L."/>
            <person name="Williams M."/>
            <person name="Peterson D."/>
            <person name="Mcgee K."/>
            <person name="Jones D."/>
            <person name="Wendel J."/>
            <person name="Stelly D."/>
            <person name="Grimwood J."/>
            <person name="Schmutz J."/>
        </authorList>
    </citation>
    <scope>NUCLEOTIDE SEQUENCE [LARGE SCALE GENOMIC DNA]</scope>
    <source>
        <strain evidence="4">1808015.09</strain>
    </source>
</reference>
<dbReference type="PANTHER" id="PTHR31207:SF23">
    <property type="entry name" value="DOWNREGULATED IN DIF1 18-RELATED"/>
    <property type="match status" value="1"/>
</dbReference>
<feature type="chain" id="PRO_5022825954" description="Prolamin-like domain-containing protein" evidence="2">
    <location>
        <begin position="18"/>
        <end position="141"/>
    </location>
</feature>
<dbReference type="PROSITE" id="PS50818">
    <property type="entry name" value="INTEIN_C_TER"/>
    <property type="match status" value="1"/>
</dbReference>
<accession>A0A5D2BKE9</accession>
<evidence type="ECO:0000313" key="4">
    <source>
        <dbReference type="EMBL" id="TYG57038.1"/>
    </source>
</evidence>
<feature type="domain" description="Prolamin-like" evidence="3">
    <location>
        <begin position="55"/>
        <end position="137"/>
    </location>
</feature>
<evidence type="ECO:0000256" key="2">
    <source>
        <dbReference type="SAM" id="SignalP"/>
    </source>
</evidence>
<dbReference type="EMBL" id="CM017708">
    <property type="protein sequence ID" value="TYG57038.1"/>
    <property type="molecule type" value="Genomic_DNA"/>
</dbReference>
<keyword evidence="5" id="KW-1185">Reference proteome</keyword>
<proteinExistence type="predicted"/>
<dbReference type="InterPro" id="IPR008502">
    <property type="entry name" value="Prolamin-like"/>
</dbReference>
<dbReference type="InterPro" id="IPR030934">
    <property type="entry name" value="Intein_C"/>
</dbReference>